<evidence type="ECO:0000259" key="2">
    <source>
        <dbReference type="Pfam" id="PF24721"/>
    </source>
</evidence>
<reference evidence="4" key="1">
    <citation type="submission" date="2022-06" db="EMBL/GenBank/DDBJ databases">
        <title>PHB producers.</title>
        <authorList>
            <person name="Besaury L."/>
        </authorList>
    </citation>
    <scope>NUCLEOTIDE SEQUENCE</scope>
    <source>
        <strain evidence="4 5">SEWS6</strain>
    </source>
</reference>
<comment type="caution">
    <text evidence="4">The sequence shown here is derived from an EMBL/GenBank/DDBJ whole genome shotgun (WGS) entry which is preliminary data.</text>
</comment>
<gene>
    <name evidence="4" type="ORF">NIE36_32320</name>
    <name evidence="3" type="ORF">OSB80_32385</name>
</gene>
<dbReference type="Proteomes" id="UP001209412">
    <property type="component" value="Unassembled WGS sequence"/>
</dbReference>
<dbReference type="EMBL" id="JAMXWF010000036">
    <property type="protein sequence ID" value="MDQ6411839.1"/>
    <property type="molecule type" value="Genomic_DNA"/>
</dbReference>
<dbReference type="EMBL" id="JAPKHW010000036">
    <property type="protein sequence ID" value="MCX4150021.1"/>
    <property type="molecule type" value="Genomic_DNA"/>
</dbReference>
<dbReference type="InterPro" id="IPR056469">
    <property type="entry name" value="HAB_dom"/>
</dbReference>
<sequence>MNIPRRPKTVEVTTHVPEHLAEAFRQTTLEFFAKARGGLTSGQRAAEIRAQDRDAGLDSLAHLFGVAEADTGQSARVAQFLAGLYNGPRYRFDLTDLRALDDDLFEHCMAVLRMDHRPDVEVHRYFPDGGNRWEKMIADWNLDKRPPPEPEPEPNARYQAAYVTYANAPGYRSVTLSVALNDVDRTRPVDLHFSADDTENIARDLLEILRHAWEPREHRDVPLDARAGERRPRWL</sequence>
<feature type="domain" description="DUF7673" evidence="1">
    <location>
        <begin position="58"/>
        <end position="141"/>
    </location>
</feature>
<evidence type="ECO:0000313" key="4">
    <source>
        <dbReference type="EMBL" id="MDQ6411839.1"/>
    </source>
</evidence>
<evidence type="ECO:0000259" key="1">
    <source>
        <dbReference type="Pfam" id="PF24720"/>
    </source>
</evidence>
<organism evidence="4 6">
    <name type="scientific">Paraburkholderia madseniana</name>
    <dbReference type="NCBI Taxonomy" id="2599607"/>
    <lineage>
        <taxon>Bacteria</taxon>
        <taxon>Pseudomonadati</taxon>
        <taxon>Pseudomonadota</taxon>
        <taxon>Betaproteobacteria</taxon>
        <taxon>Burkholderiales</taxon>
        <taxon>Burkholderiaceae</taxon>
        <taxon>Paraburkholderia</taxon>
    </lineage>
</organism>
<dbReference type="AlphaFoldDB" id="A0AAP5BKV3"/>
<dbReference type="RefSeq" id="WP_266240849.1">
    <property type="nucleotide sequence ID" value="NZ_JAMXWF010000036.1"/>
</dbReference>
<proteinExistence type="predicted"/>
<protein>
    <submittedName>
        <fullName evidence="4">Uncharacterized protein</fullName>
    </submittedName>
</protein>
<accession>A0AAP5BKV3</accession>
<dbReference type="Pfam" id="PF24720">
    <property type="entry name" value="DUF7673"/>
    <property type="match status" value="1"/>
</dbReference>
<evidence type="ECO:0000313" key="3">
    <source>
        <dbReference type="EMBL" id="MCX4150021.1"/>
    </source>
</evidence>
<evidence type="ECO:0000313" key="5">
    <source>
        <dbReference type="Proteomes" id="UP001209412"/>
    </source>
</evidence>
<dbReference type="Pfam" id="PF24721">
    <property type="entry name" value="HAB"/>
    <property type="match status" value="1"/>
</dbReference>
<name>A0AAP5BKV3_9BURK</name>
<dbReference type="InterPro" id="IPR056090">
    <property type="entry name" value="DUF7673"/>
</dbReference>
<keyword evidence="5" id="KW-1185">Reference proteome</keyword>
<dbReference type="Proteomes" id="UP001242288">
    <property type="component" value="Unassembled WGS sequence"/>
</dbReference>
<evidence type="ECO:0000313" key="6">
    <source>
        <dbReference type="Proteomes" id="UP001242288"/>
    </source>
</evidence>
<feature type="domain" description="Half a barrel" evidence="2">
    <location>
        <begin position="157"/>
        <end position="235"/>
    </location>
</feature>